<evidence type="ECO:0000313" key="9">
    <source>
        <dbReference type="EMBL" id="MFO3665049.1"/>
    </source>
</evidence>
<keyword evidence="2" id="KW-1003">Cell membrane</keyword>
<evidence type="ECO:0000256" key="2">
    <source>
        <dbReference type="ARBA" id="ARBA00022475"/>
    </source>
</evidence>
<feature type="transmembrane region" description="Helical" evidence="7">
    <location>
        <begin position="7"/>
        <end position="27"/>
    </location>
</feature>
<accession>A0ABW9M736</accession>
<comment type="caution">
    <text evidence="9">The sequence shown here is derived from an EMBL/GenBank/DDBJ whole genome shotgun (WGS) entry which is preliminary data.</text>
</comment>
<dbReference type="PANTHER" id="PTHR30572:SF4">
    <property type="entry name" value="ABC TRANSPORTER PERMEASE YTRF"/>
    <property type="match status" value="1"/>
</dbReference>
<comment type="subcellular location">
    <subcellularLocation>
        <location evidence="1">Cell membrane</location>
        <topology evidence="1">Multi-pass membrane protein</topology>
    </subcellularLocation>
</comment>
<protein>
    <submittedName>
        <fullName evidence="9">FtsX-like permease family protein</fullName>
    </submittedName>
</protein>
<evidence type="ECO:0000256" key="4">
    <source>
        <dbReference type="ARBA" id="ARBA00022989"/>
    </source>
</evidence>
<feature type="transmembrane region" description="Helical" evidence="7">
    <location>
        <begin position="343"/>
        <end position="366"/>
    </location>
</feature>
<evidence type="ECO:0000256" key="5">
    <source>
        <dbReference type="ARBA" id="ARBA00023136"/>
    </source>
</evidence>
<keyword evidence="10" id="KW-1185">Reference proteome</keyword>
<sequence length="809" mass="92307">MNKKNFPIFISVFIVSLFFTVIFYYSFSSISFTNREFRNEYYEDAYIEGHIKENDLADIKTNEYVSEVGFESSDSISGKIEDNILAISLFDQAISNMKGDYNLKEGRYPNNFDEIALSDSVIKNKNLAISDKVNVEFGKRTLDGKIINPTYKPTSDEEFIKTTSKEMKIVGIIKDNPNGISGANILINPNYENKLTAIRFKSLYKAYDNQDIIEEDLSNKLGREIKVEFEPAIVDHYYLYESNVGRILKQLSTIFLVILAIGIFVFFNKNIFLVWSLEKIKVLSMYKSIGSTDSQILSLLFKEAVMISILPLLLGHFLGYVAIKKYFSLINSNMGIDIPSSVDFNIILSFLIILISLLIIFISLAITLRKIKKIEIIDGLKGLINFKKSKKKRASTIFKELRINNLASIKSQSYISTIGVLIISVLFIMISFSSHAVDLGFYQDDYNLTVDYYSKDPRLPENLISVDENIDSKKSFIYQQRYLSIDNNLEFSEEFFANNLEEFLLENTGEGEGNRISGKIVGLREEDLNTLGGNKGEFILYNMIQSNPNEPLRDAKMVKFFKNPEKLDLITASGGKTSIDISKSIDDLKDITLKINRGSANIFTDFDTYFKLLESTGNGNLVNYPFTLKMDINPDEVYDSKESIKNFLDKNPRTDERFEVYSDGDRSEEDDKFLSGLLSINFILAAIILALNFTNGYASINSSLMSRKREIGNLYSIGMEKTDLEKLLKQEFIFEQIKSFALAILVTFFVITIMSIISSGYSFYVFLKYYNHLAFLVFSIVVYAVNLLIYHFSLKSILGRPTIDLIRTI</sequence>
<evidence type="ECO:0000256" key="1">
    <source>
        <dbReference type="ARBA" id="ARBA00004651"/>
    </source>
</evidence>
<feature type="transmembrane region" description="Helical" evidence="7">
    <location>
        <begin position="414"/>
        <end position="432"/>
    </location>
</feature>
<dbReference type="Proteomes" id="UP001637996">
    <property type="component" value="Unassembled WGS sequence"/>
</dbReference>
<dbReference type="EMBL" id="JBGMEI010000002">
    <property type="protein sequence ID" value="MFO3665049.1"/>
    <property type="molecule type" value="Genomic_DNA"/>
</dbReference>
<organism evidence="9 10">
    <name type="scientific">Anaerococcus martiniensis</name>
    <dbReference type="NCBI Taxonomy" id="3115615"/>
    <lineage>
        <taxon>Bacteria</taxon>
        <taxon>Bacillati</taxon>
        <taxon>Bacillota</taxon>
        <taxon>Tissierellia</taxon>
        <taxon>Tissierellales</taxon>
        <taxon>Peptoniphilaceae</taxon>
        <taxon>Anaerococcus</taxon>
    </lineage>
</organism>
<reference evidence="9 10" key="1">
    <citation type="journal article" date="2025" name="Anaerobe">
        <title>Description of Anaerococcus kampingiae sp. nov., Anaerococcus groningensis sp. nov., Anaerococcus martiniensis sp. nov., and Anaerococcus cruorum sp. nov., isolated from human clinical specimens.</title>
        <authorList>
            <person name="Boiten K.E."/>
            <person name="Meijer J."/>
            <person name="van Wezel E.M."/>
            <person name="Veloo A.C.M."/>
        </authorList>
    </citation>
    <scope>NUCLEOTIDE SEQUENCE [LARGE SCALE GENOMIC DNA]</scope>
    <source>
        <strain evidence="9 10">ENR0831</strain>
    </source>
</reference>
<dbReference type="RefSeq" id="WP_410030783.1">
    <property type="nucleotide sequence ID" value="NZ_JBGMEI010000002.1"/>
</dbReference>
<evidence type="ECO:0000313" key="10">
    <source>
        <dbReference type="Proteomes" id="UP001637996"/>
    </source>
</evidence>
<keyword evidence="5 7" id="KW-0472">Membrane</keyword>
<evidence type="ECO:0000259" key="8">
    <source>
        <dbReference type="Pfam" id="PF02687"/>
    </source>
</evidence>
<dbReference type="InterPro" id="IPR003838">
    <property type="entry name" value="ABC3_permease_C"/>
</dbReference>
<feature type="domain" description="ABC3 transporter permease C-terminal" evidence="8">
    <location>
        <begin position="254"/>
        <end position="375"/>
    </location>
</feature>
<feature type="transmembrane region" description="Helical" evidence="7">
    <location>
        <begin position="673"/>
        <end position="698"/>
    </location>
</feature>
<feature type="transmembrane region" description="Helical" evidence="7">
    <location>
        <begin position="296"/>
        <end position="323"/>
    </location>
</feature>
<feature type="transmembrane region" description="Helical" evidence="7">
    <location>
        <begin position="254"/>
        <end position="275"/>
    </location>
</feature>
<dbReference type="Pfam" id="PF02687">
    <property type="entry name" value="FtsX"/>
    <property type="match status" value="1"/>
</dbReference>
<evidence type="ECO:0000256" key="3">
    <source>
        <dbReference type="ARBA" id="ARBA00022692"/>
    </source>
</evidence>
<proteinExistence type="inferred from homology"/>
<feature type="transmembrane region" description="Helical" evidence="7">
    <location>
        <begin position="740"/>
        <end position="763"/>
    </location>
</feature>
<feature type="transmembrane region" description="Helical" evidence="7">
    <location>
        <begin position="769"/>
        <end position="790"/>
    </location>
</feature>
<gene>
    <name evidence="9" type="ORF">ACCQ41_02095</name>
</gene>
<comment type="similarity">
    <text evidence="6">Belongs to the ABC-4 integral membrane protein family.</text>
</comment>
<evidence type="ECO:0000256" key="7">
    <source>
        <dbReference type="SAM" id="Phobius"/>
    </source>
</evidence>
<keyword evidence="3 7" id="KW-0812">Transmembrane</keyword>
<dbReference type="PANTHER" id="PTHR30572">
    <property type="entry name" value="MEMBRANE COMPONENT OF TRANSPORTER-RELATED"/>
    <property type="match status" value="1"/>
</dbReference>
<name>A0ABW9M736_9FIRM</name>
<evidence type="ECO:0000256" key="6">
    <source>
        <dbReference type="ARBA" id="ARBA00038076"/>
    </source>
</evidence>
<dbReference type="InterPro" id="IPR050250">
    <property type="entry name" value="Macrolide_Exporter_MacB"/>
</dbReference>
<keyword evidence="4 7" id="KW-1133">Transmembrane helix</keyword>